<keyword evidence="1" id="KW-0808">Transferase</keyword>
<comment type="caution">
    <text evidence="5">The sequence shown here is derived from an EMBL/GenBank/DDBJ whole genome shotgun (WGS) entry which is preliminary data.</text>
</comment>
<dbReference type="Pfam" id="PF20866">
    <property type="entry name" value="MdcG_N"/>
    <property type="match status" value="1"/>
</dbReference>
<evidence type="ECO:0000256" key="1">
    <source>
        <dbReference type="ARBA" id="ARBA00022679"/>
    </source>
</evidence>
<dbReference type="NCBIfam" id="TIGR03135">
    <property type="entry name" value="malonate_mdcG"/>
    <property type="match status" value="1"/>
</dbReference>
<name>A0A5C7FSE9_9BURK</name>
<dbReference type="InterPro" id="IPR017557">
    <property type="entry name" value="Holo-ACP_synthase"/>
</dbReference>
<dbReference type="AlphaFoldDB" id="A0A5C7FSE9"/>
<dbReference type="InterPro" id="IPR049180">
    <property type="entry name" value="MdcG_C"/>
</dbReference>
<dbReference type="GO" id="GO:0016779">
    <property type="term" value="F:nucleotidyltransferase activity"/>
    <property type="evidence" value="ECO:0007669"/>
    <property type="project" value="UniProtKB-KW"/>
</dbReference>
<proteinExistence type="predicted"/>
<evidence type="ECO:0000256" key="2">
    <source>
        <dbReference type="ARBA" id="ARBA00022695"/>
    </source>
</evidence>
<dbReference type="Pfam" id="PF10620">
    <property type="entry name" value="MdcG"/>
    <property type="match status" value="1"/>
</dbReference>
<evidence type="ECO:0000259" key="3">
    <source>
        <dbReference type="Pfam" id="PF10620"/>
    </source>
</evidence>
<gene>
    <name evidence="5" type="primary">mdcG</name>
    <name evidence="5" type="ORF">FVD38_20650</name>
</gene>
<evidence type="ECO:0000313" key="6">
    <source>
        <dbReference type="Proteomes" id="UP000321413"/>
    </source>
</evidence>
<feature type="domain" description="Phosphoribosyl-dephospho-CoA transferase MdcG N-terminal" evidence="4">
    <location>
        <begin position="36"/>
        <end position="117"/>
    </location>
</feature>
<protein>
    <submittedName>
        <fullName evidence="5">Malonate decarboxylase holo-[acyl-carrier-protein] synthase</fullName>
    </submittedName>
</protein>
<organism evidence="5 6">
    <name type="scientific">Massilia arenae</name>
    <dbReference type="NCBI Taxonomy" id="2603288"/>
    <lineage>
        <taxon>Bacteria</taxon>
        <taxon>Pseudomonadati</taxon>
        <taxon>Pseudomonadota</taxon>
        <taxon>Betaproteobacteria</taxon>
        <taxon>Burkholderiales</taxon>
        <taxon>Oxalobacteraceae</taxon>
        <taxon>Telluria group</taxon>
        <taxon>Massilia</taxon>
    </lineage>
</organism>
<keyword evidence="2" id="KW-0548">Nucleotidyltransferase</keyword>
<dbReference type="EMBL" id="VPFD01000026">
    <property type="protein sequence ID" value="TXF97420.1"/>
    <property type="molecule type" value="Genomic_DNA"/>
</dbReference>
<sequence>MPAMKTGAWRWDWSAVGVCWRSRSPKRCGAAAMFARHDLVWLTRRGWQRVRAGAPEAALAALDRWRDGGWPAVVRRAEAEMAPNEVAIGFPLPPRPEEGGKLKFGCRVELSDIGRRTRALPLVAALDAVPEQWRESLALLESQAAEAGVGLAVYGSVALAALTGQYYLTPHSDIDVLLQPTSRRQLMKGLDLLAWHAGILPLDGEVVFPDGRAVAWKELRAAFAGAPGTRVLTKGLHRIALVLPEELIATLEEETCPN</sequence>
<feature type="domain" description="Phosphoribosyl-dephospho-CoA transferase MdcG C-terminal" evidence="3">
    <location>
        <begin position="123"/>
        <end position="242"/>
    </location>
</feature>
<evidence type="ECO:0000313" key="5">
    <source>
        <dbReference type="EMBL" id="TXF97420.1"/>
    </source>
</evidence>
<keyword evidence="6" id="KW-1185">Reference proteome</keyword>
<accession>A0A5C7FSE9</accession>
<dbReference type="InterPro" id="IPR048903">
    <property type="entry name" value="MdcG_N"/>
</dbReference>
<reference evidence="5 6" key="1">
    <citation type="submission" date="2019-08" db="EMBL/GenBank/DDBJ databases">
        <title>Massilia golmudensis sp. nov., isolated from sand in the Qinghai-Tibetan Plateau.</title>
        <authorList>
            <person name="Zhang B."/>
        </authorList>
    </citation>
    <scope>NUCLEOTIDE SEQUENCE [LARGE SCALE GENOMIC DNA]</scope>
    <source>
        <strain evidence="5 6">GEM5</strain>
    </source>
</reference>
<dbReference type="Proteomes" id="UP000321413">
    <property type="component" value="Unassembled WGS sequence"/>
</dbReference>
<evidence type="ECO:0000259" key="4">
    <source>
        <dbReference type="Pfam" id="PF20866"/>
    </source>
</evidence>